<dbReference type="InterPro" id="IPR013083">
    <property type="entry name" value="Znf_RING/FYVE/PHD"/>
</dbReference>
<keyword evidence="1" id="KW-0479">Metal-binding</keyword>
<dbReference type="InterPro" id="IPR001025">
    <property type="entry name" value="BAH_dom"/>
</dbReference>
<feature type="compositionally biased region" description="Low complexity" evidence="5">
    <location>
        <begin position="878"/>
        <end position="890"/>
    </location>
</feature>
<dbReference type="Proteomes" id="UP000189911">
    <property type="component" value="Chromosome E"/>
</dbReference>
<feature type="domain" description="PHD-type" evidence="6">
    <location>
        <begin position="1091"/>
        <end position="1153"/>
    </location>
</feature>
<evidence type="ECO:0000259" key="7">
    <source>
        <dbReference type="PROSITE" id="PS51038"/>
    </source>
</evidence>
<dbReference type="Gene3D" id="2.30.30.490">
    <property type="match status" value="1"/>
</dbReference>
<keyword evidence="3" id="KW-0862">Zinc</keyword>
<feature type="domain" description="SANT" evidence="8">
    <location>
        <begin position="521"/>
        <end position="572"/>
    </location>
</feature>
<dbReference type="SMART" id="SM00249">
    <property type="entry name" value="PHD"/>
    <property type="match status" value="3"/>
</dbReference>
<dbReference type="InterPro" id="IPR034732">
    <property type="entry name" value="EPHD"/>
</dbReference>
<feature type="compositionally biased region" description="Basic residues" evidence="5">
    <location>
        <begin position="1463"/>
        <end position="1481"/>
    </location>
</feature>
<accession>A0A1G4JRF6</accession>
<dbReference type="SUPFAM" id="SSF57903">
    <property type="entry name" value="FYVE/PHD zinc finger"/>
    <property type="match status" value="2"/>
</dbReference>
<dbReference type="GO" id="GO:0003682">
    <property type="term" value="F:chromatin binding"/>
    <property type="evidence" value="ECO:0007669"/>
    <property type="project" value="InterPro"/>
</dbReference>
<evidence type="ECO:0000313" key="10">
    <source>
        <dbReference type="EMBL" id="SCU93410.1"/>
    </source>
</evidence>
<dbReference type="GO" id="GO:0004842">
    <property type="term" value="F:ubiquitin-protein transferase activity"/>
    <property type="evidence" value="ECO:0007669"/>
    <property type="project" value="TreeGrafter"/>
</dbReference>
<dbReference type="PROSITE" id="PS51805">
    <property type="entry name" value="EPHD"/>
    <property type="match status" value="1"/>
</dbReference>
<proteinExistence type="predicted"/>
<dbReference type="PANTHER" id="PTHR47672">
    <property type="entry name" value="E3 UBIQUITIN-PROTEIN LIGASE SNT2"/>
    <property type="match status" value="1"/>
</dbReference>
<evidence type="ECO:0000256" key="2">
    <source>
        <dbReference type="ARBA" id="ARBA00022771"/>
    </source>
</evidence>
<keyword evidence="2 4" id="KW-0863">Zinc-finger</keyword>
<dbReference type="PANTHER" id="PTHR47672:SF1">
    <property type="entry name" value="E3 UBIQUITIN-PROTEIN LIGASE SNT2"/>
    <property type="match status" value="1"/>
</dbReference>
<dbReference type="Pfam" id="PF13832">
    <property type="entry name" value="zf-HC5HC2H_2"/>
    <property type="match status" value="1"/>
</dbReference>
<dbReference type="EMBL" id="LT598451">
    <property type="protein sequence ID" value="SCU93410.1"/>
    <property type="molecule type" value="Genomic_DNA"/>
</dbReference>
<dbReference type="InterPro" id="IPR019787">
    <property type="entry name" value="Znf_PHD-finger"/>
</dbReference>
<dbReference type="InterPro" id="IPR011011">
    <property type="entry name" value="Znf_FYVE_PHD"/>
</dbReference>
<name>A0A1G4JRF6_9SACH</name>
<dbReference type="GO" id="GO:0008270">
    <property type="term" value="F:zinc ion binding"/>
    <property type="evidence" value="ECO:0007669"/>
    <property type="project" value="UniProtKB-KW"/>
</dbReference>
<dbReference type="GO" id="GO:0005694">
    <property type="term" value="C:chromosome"/>
    <property type="evidence" value="ECO:0007669"/>
    <property type="project" value="UniProtKB-ARBA"/>
</dbReference>
<dbReference type="GO" id="GO:0006355">
    <property type="term" value="P:regulation of DNA-templated transcription"/>
    <property type="evidence" value="ECO:0007669"/>
    <property type="project" value="UniProtKB-ARBA"/>
</dbReference>
<dbReference type="SUPFAM" id="SSF46689">
    <property type="entry name" value="Homeodomain-like"/>
    <property type="match status" value="1"/>
</dbReference>
<evidence type="ECO:0000259" key="9">
    <source>
        <dbReference type="PROSITE" id="PS51805"/>
    </source>
</evidence>
<dbReference type="PROSITE" id="PS50016">
    <property type="entry name" value="ZF_PHD_2"/>
    <property type="match status" value="2"/>
</dbReference>
<evidence type="ECO:0000259" key="8">
    <source>
        <dbReference type="PROSITE" id="PS51293"/>
    </source>
</evidence>
<dbReference type="InterPro" id="IPR009057">
    <property type="entry name" value="Homeodomain-like_sf"/>
</dbReference>
<dbReference type="Pfam" id="PF01426">
    <property type="entry name" value="BAH"/>
    <property type="match status" value="1"/>
</dbReference>
<organism evidence="10 11">
    <name type="scientific">Lachancea nothofagi CBS 11611</name>
    <dbReference type="NCBI Taxonomy" id="1266666"/>
    <lineage>
        <taxon>Eukaryota</taxon>
        <taxon>Fungi</taxon>
        <taxon>Dikarya</taxon>
        <taxon>Ascomycota</taxon>
        <taxon>Saccharomycotina</taxon>
        <taxon>Saccharomycetes</taxon>
        <taxon>Saccharomycetales</taxon>
        <taxon>Saccharomycetaceae</taxon>
        <taxon>Lachancea</taxon>
    </lineage>
</organism>
<dbReference type="PROSITE" id="PS51038">
    <property type="entry name" value="BAH"/>
    <property type="match status" value="1"/>
</dbReference>
<feature type="region of interest" description="Disordered" evidence="5">
    <location>
        <begin position="581"/>
        <end position="608"/>
    </location>
</feature>
<evidence type="ECO:0000256" key="3">
    <source>
        <dbReference type="ARBA" id="ARBA00022833"/>
    </source>
</evidence>
<dbReference type="SMART" id="SM00439">
    <property type="entry name" value="BAH"/>
    <property type="match status" value="1"/>
</dbReference>
<evidence type="ECO:0000256" key="1">
    <source>
        <dbReference type="ARBA" id="ARBA00022723"/>
    </source>
</evidence>
<feature type="region of interest" description="Disordered" evidence="5">
    <location>
        <begin position="1458"/>
        <end position="1507"/>
    </location>
</feature>
<feature type="compositionally biased region" description="Polar residues" evidence="5">
    <location>
        <begin position="1487"/>
        <end position="1501"/>
    </location>
</feature>
<evidence type="ECO:0000259" key="6">
    <source>
        <dbReference type="PROSITE" id="PS50016"/>
    </source>
</evidence>
<dbReference type="SMART" id="SM00717">
    <property type="entry name" value="SANT"/>
    <property type="match status" value="1"/>
</dbReference>
<keyword evidence="11" id="KW-1185">Reference proteome</keyword>
<feature type="domain" description="BAH" evidence="7">
    <location>
        <begin position="108"/>
        <end position="245"/>
    </location>
</feature>
<dbReference type="GO" id="GO:0048189">
    <property type="term" value="C:Lid2 complex"/>
    <property type="evidence" value="ECO:0007669"/>
    <property type="project" value="TreeGrafter"/>
</dbReference>
<dbReference type="InterPro" id="IPR043151">
    <property type="entry name" value="BAH_sf"/>
</dbReference>
<evidence type="ECO:0000256" key="4">
    <source>
        <dbReference type="PROSITE-ProRule" id="PRU00146"/>
    </source>
</evidence>
<feature type="region of interest" description="Disordered" evidence="5">
    <location>
        <begin position="1357"/>
        <end position="1379"/>
    </location>
</feature>
<dbReference type="Gene3D" id="1.10.10.60">
    <property type="entry name" value="Homeodomain-like"/>
    <property type="match status" value="1"/>
</dbReference>
<evidence type="ECO:0000313" key="11">
    <source>
        <dbReference type="Proteomes" id="UP000189911"/>
    </source>
</evidence>
<dbReference type="FunFam" id="1.10.10.60:FF:000377">
    <property type="entry name" value="DNA-binding E3 ubiquitin-protein ligase"/>
    <property type="match status" value="1"/>
</dbReference>
<dbReference type="Gene3D" id="2.30.30.1150">
    <property type="match status" value="1"/>
</dbReference>
<feature type="domain" description="PHD-type" evidence="9">
    <location>
        <begin position="1161"/>
        <end position="1304"/>
    </location>
</feature>
<dbReference type="CDD" id="cd04710">
    <property type="entry name" value="BAH_fungalPHD"/>
    <property type="match status" value="1"/>
</dbReference>
<dbReference type="PROSITE" id="PS51293">
    <property type="entry name" value="SANT"/>
    <property type="match status" value="1"/>
</dbReference>
<dbReference type="InterPro" id="IPR029617">
    <property type="entry name" value="Snt2"/>
</dbReference>
<feature type="domain" description="PHD-type" evidence="6">
    <location>
        <begin position="299"/>
        <end position="351"/>
    </location>
</feature>
<dbReference type="Pfam" id="PF00628">
    <property type="entry name" value="PHD"/>
    <property type="match status" value="1"/>
</dbReference>
<dbReference type="OrthoDB" id="336088at2759"/>
<gene>
    <name evidence="10" type="ORF">LANO_0E03796G</name>
</gene>
<dbReference type="GO" id="GO:0036205">
    <property type="term" value="P:histone catabolic process"/>
    <property type="evidence" value="ECO:0007669"/>
    <property type="project" value="TreeGrafter"/>
</dbReference>
<feature type="compositionally biased region" description="Basic and acidic residues" evidence="5">
    <location>
        <begin position="683"/>
        <end position="697"/>
    </location>
</feature>
<dbReference type="InterPro" id="IPR001005">
    <property type="entry name" value="SANT/Myb"/>
</dbReference>
<feature type="region of interest" description="Disordered" evidence="5">
    <location>
        <begin position="866"/>
        <end position="891"/>
    </location>
</feature>
<reference evidence="11" key="1">
    <citation type="submission" date="2016-03" db="EMBL/GenBank/DDBJ databases">
        <authorList>
            <person name="Devillers Hugo."/>
        </authorList>
    </citation>
    <scope>NUCLEOTIDE SEQUENCE [LARGE SCALE GENOMIC DNA]</scope>
</reference>
<evidence type="ECO:0000256" key="5">
    <source>
        <dbReference type="SAM" id="MobiDB-lite"/>
    </source>
</evidence>
<dbReference type="InterPro" id="IPR001965">
    <property type="entry name" value="Znf_PHD"/>
</dbReference>
<feature type="region of interest" description="Disordered" evidence="5">
    <location>
        <begin position="680"/>
        <end position="701"/>
    </location>
</feature>
<sequence>MTKEPSLPARRRAIRKINYNERDADEDVVRRIQMMEKTRESIHAASIGKVKVHKTKHQDYLNDKTVGWNFIPSLPPTFRKHSRFSNILDLENANVDVKTDVLSQGNSILLKKDDHIYMVSEPPGEPYYIGRIVQFVSKPEFRQLIDEGRKYVSSFPAKYFQVKMNWYYRPRDVQEKSQNVSSRLVYASLHMDMCPIYSFRGKCTVVHRSTLDIPEDSRYDLLTKPNTFYFDQLFDRYTLQYYDIWSTRKQLLQLAPSSVYLSTVAKLYPFVFVEEQYPLKQVIEKYVLGAKLPKEQDWDLKCAECGSWCEKNICVKCDECHIPVHLYCLDPPLERRPVKGVIWVCSKCINNNDASSNDDYNAHSLESKLKKSIQHNDRSPKCSENLWFHYLGSKVVDHLQDILTPELMLPYPIKTLRTGSKYQWDGCENDSWRAKPYEDDLSSRGADKNMDILWKTDYSKISAKELDNYVRKCQERFPPELDILPQTCNFWDMILKILVSNDYNSELAMKVCAKSLSRETLREPSFSEKEIKKFEEGVAKHGSELHPVCKHVKTQPMAMIVRFYYHWKKTANGRQIWGNFEGRKKNKNKGLMGSKKKTEDVNKQSRVRKPSKIFRESEANNSKEWKHIDDSSFDSEKISTLKTFFKCMFCDVDYSPLWYRVTGGCDDDHIKTRMITGVNEKTSTSDKLPRQSRKVGDSDSGPSLEALCIRCARLWRRYAVRWDSPMDVVKRINGKYSSSVRTALDALLSDSNNTTVKISPNVLSDKCVEWELVQDSELIIKQRLQIIADSERLAKMKRNCLSVHAQLSKVVKRLVEIDTYAEEKMLKELKSFVDGYIHEAQRKEKKSKGRKGKAQIARIEEVAQLKASVPDTENRPPNSNNQSESINISESRIKGEPVTSSLVTQKQIPLAPIAPKNEIVIPCGENVLDVFIDDGRTKIGQIKVDAEFETLRLSEDLFLHIFKSDQVAGNSMAQSQSHSFDLVKDAGNTKALAVNGHLKSDSFLEFYQVTNGSNIPVIPDRSFAEIAEAYHNHNPLYYEWSQGKPPKLTYEQLQKTIKGISTLTHNNLGRRVKSPFQSASEVKQEEQVSMRDFCCVCHGKFKESLNEEIICGKCGLNVHYYCYGLDIPVHCKSRKDGLALKSLQWFCDVCSNDLNPITTLNYQCCLCNANEIDQEGAKKQLSRSIPDALKITSNGQWCHVSCSLFNENINYNCPGKLQCAGDISASLMQNRILACKICGMTGGGLVRCNECLLMSHVTCAQDTPGYLFRFQTYPSEKGLDEERIIRDGVDSFTIKPILICPGHKLSSRKYLPLDHEIKSGLTLLELYCNNYKCSPEYQKGTVKMATDNLRAVENSSGSQFSLQNSHSTPKGTRPVQDNNSGLLNKEKQCIRCRGEVSIFWFDNVCHSCYNSIPILAVDMPEYEKESDSECNMLDTKRNLILEEKYLKDISMEGVVSAITGPPKAKRPRAAGVPRGRKKTKSVKGSDLTPNNISVVVQNLSNRRPDNS</sequence>
<protein>
    <submittedName>
        <fullName evidence="10">LANO_0E03796g1_1</fullName>
    </submittedName>
</protein>
<dbReference type="Gene3D" id="3.30.40.10">
    <property type="entry name" value="Zinc/RING finger domain, C3HC4 (zinc finger)"/>
    <property type="match status" value="1"/>
</dbReference>
<dbReference type="InterPro" id="IPR017884">
    <property type="entry name" value="SANT_dom"/>
</dbReference>